<dbReference type="Pfam" id="PF00612">
    <property type="entry name" value="IQ"/>
    <property type="match status" value="2"/>
</dbReference>
<evidence type="ECO:0008006" key="5">
    <source>
        <dbReference type="Google" id="ProtNLM"/>
    </source>
</evidence>
<dbReference type="RefSeq" id="XP_014250476.1">
    <property type="nucleotide sequence ID" value="XM_014394990.2"/>
</dbReference>
<dbReference type="CDD" id="cd05127">
    <property type="entry name" value="RasGAP_IQGAP_like"/>
    <property type="match status" value="1"/>
</dbReference>
<dbReference type="CDD" id="cd23767">
    <property type="entry name" value="IQCD"/>
    <property type="match status" value="1"/>
</dbReference>
<dbReference type="InterPro" id="IPR000593">
    <property type="entry name" value="RasGAP_C"/>
</dbReference>
<feature type="domain" description="Ras-GAP" evidence="1">
    <location>
        <begin position="775"/>
        <end position="995"/>
    </location>
</feature>
<dbReference type="KEGG" id="clec:106667199"/>
<organism evidence="3 4">
    <name type="scientific">Cimex lectularius</name>
    <name type="common">Bed bug</name>
    <name type="synonym">Acanthia lectularia</name>
    <dbReference type="NCBI Taxonomy" id="79782"/>
    <lineage>
        <taxon>Eukaryota</taxon>
        <taxon>Metazoa</taxon>
        <taxon>Ecdysozoa</taxon>
        <taxon>Arthropoda</taxon>
        <taxon>Hexapoda</taxon>
        <taxon>Insecta</taxon>
        <taxon>Pterygota</taxon>
        <taxon>Neoptera</taxon>
        <taxon>Paraneoptera</taxon>
        <taxon>Hemiptera</taxon>
        <taxon>Heteroptera</taxon>
        <taxon>Panheteroptera</taxon>
        <taxon>Cimicomorpha</taxon>
        <taxon>Cimicidae</taxon>
        <taxon>Cimex</taxon>
    </lineage>
</organism>
<dbReference type="GO" id="GO:0005516">
    <property type="term" value="F:calmodulin binding"/>
    <property type="evidence" value="ECO:0007669"/>
    <property type="project" value="TreeGrafter"/>
</dbReference>
<dbReference type="FunFam" id="1.10.506.10:FF:000004">
    <property type="entry name" value="IQ motif containing GTPase activating protein 1"/>
    <property type="match status" value="1"/>
</dbReference>
<dbReference type="Pfam" id="PF03836">
    <property type="entry name" value="RasGAP_C"/>
    <property type="match status" value="1"/>
</dbReference>
<dbReference type="SMART" id="SM00015">
    <property type="entry name" value="IQ"/>
    <property type="match status" value="2"/>
</dbReference>
<dbReference type="InterPro" id="IPR001715">
    <property type="entry name" value="CH_dom"/>
</dbReference>
<reference evidence="3" key="1">
    <citation type="submission" date="2022-01" db="UniProtKB">
        <authorList>
            <consortium name="EnsemblMetazoa"/>
        </authorList>
    </citation>
    <scope>IDENTIFICATION</scope>
</reference>
<dbReference type="SMART" id="SM00033">
    <property type="entry name" value="CH"/>
    <property type="match status" value="1"/>
</dbReference>
<dbReference type="Gene3D" id="1.20.5.190">
    <property type="match status" value="1"/>
</dbReference>
<evidence type="ECO:0000259" key="1">
    <source>
        <dbReference type="PROSITE" id="PS50018"/>
    </source>
</evidence>
<evidence type="ECO:0000313" key="3">
    <source>
        <dbReference type="EnsemblMetazoa" id="XP_014250476.1"/>
    </source>
</evidence>
<evidence type="ECO:0000313" key="4">
    <source>
        <dbReference type="Proteomes" id="UP000494040"/>
    </source>
</evidence>
<sequence>MDRKIEREQLYRYLCHVEEIRVWLQTVLNEDLPSTIAFEERLRNGVLLAKLAHFIYPKLVPLAKIYDLDEKIYDINGLCFKHTENINHFLLALQRLSFPQSICLETTDIYNKNNMPKVMFCLHTLISHLHKLNNTPQIESLVGKVTFTDKEIDILGAEFKEHTRQNFLFDFLDKSENVKIKNNIKRNITGHTVNGAKPDSEILVAFHVAQAEENKENISGSPKKDFMKKLNNAVETGSLKEFIEAIHHPALGIDKMKLKSQFVSLYLMELKEDKICQGMIQSDGVKSSIDILYSIALISEAVDTMCPDKTWSALNSSLVVFQGLDYDLKDQYLKALSACKRFIEIERCDCSILSYMNIQDCIDLVNERRKTLLQEEIEEIQSDPLNPLNSLEYKVLEDDSSFYSELLVTPHNLNTDCVNMENAWLLQQYLKDCLTSQNRNSRKCSNLTLELLEEGLSYMQSLVATVVSDIKWLQKLNTSLIQGHSERVVDLIISLSGVNEDNVNFIAYLLIARKKAMTGQSPWIKHTVGLANITINLTTEQYYWSHTIDADEPCYVSLSDVERVIRTVNSKHLVRRICKLQSHCRGYLIRKQIRSNLEKSDLEINLKRDPVVIIQAAWRGYRVRKLFKSILTVENVTYKNLRAFLSLVDVNTADYKREIHLQALRGQVAQSIRTNTELMEQINKMDITIGLLVQNKISLMDAVEESKRLGIGVKGLKSLRADNRRILEGYEHLFYTLQTSPHYLAKLLFCLPQNRSSKFLQSVIFSLYNFGANQRNEYLLLKLFQHALKEEIRNKFTNPLEVITGNPLVLKMVVNYARLTSGHNALRHILGQLLMKVLNNKEMTIETNPVSIYNHWRNETEMNSGKSFDLPHTVSYDVALSHPEVVKRVNKALDLLKSYVRMFLKRIVSTRDCLPYGLRFIAKELKSALMSKFPNAPLKEIMKVVGNMLYYQFINSAIVAPDAFDIISLPAGKTLSSDERHSLASIAKILQFAAAKKGFGDESRHLMCVNPFIIECHDVFKEHFLQCCEVEDLDVHFSINEYTEATLITSPIIYISLQEILEIHTLLNDNKNEIAPEVNDPLKELLNDLGPVPTLSQLSGYDGSDDYNERQIAKTEICIKLKNKFEGFAESNTDLNKLFVRAKEILVMVFPYLSGHTLPGALRIESTKDEANLFKERNPEQGTLKECKSKLKKYLNQLCDQGVISKDNSYQCILNSIAADISNKNKYRKQQSKDLCNVEATLKSLKEKTAYYQDQIVSYQQYIERCLENLNSGKRNIHVVKRTNPNEKFNSKHVLKYTGTKLFDKGILISIDGLPPSQYKHVLFEIRPSDHNGIFDITGKFMGVEVENVEIDMQDLLQLQYNGVGVKNIFGKAKININLLLFLLNAKYYKKTK</sequence>
<accession>A0A8I6THW9</accession>
<dbReference type="PROSITE" id="PS50096">
    <property type="entry name" value="IQ"/>
    <property type="match status" value="2"/>
</dbReference>
<proteinExistence type="predicted"/>
<dbReference type="GO" id="GO:0051015">
    <property type="term" value="F:actin filament binding"/>
    <property type="evidence" value="ECO:0007669"/>
    <property type="project" value="TreeGrafter"/>
</dbReference>
<dbReference type="PANTHER" id="PTHR14149">
    <property type="entry name" value="RAS GTPASE-ACTIVATING PROTEIN WITH IQ MOTIF"/>
    <property type="match status" value="1"/>
</dbReference>
<dbReference type="PROSITE" id="PS50018">
    <property type="entry name" value="RAS_GTPASE_ACTIV_2"/>
    <property type="match status" value="1"/>
</dbReference>
<dbReference type="SUPFAM" id="SSF47576">
    <property type="entry name" value="Calponin-homology domain, CH-domain"/>
    <property type="match status" value="1"/>
</dbReference>
<dbReference type="Gene3D" id="1.10.506.10">
    <property type="entry name" value="GTPase Activation - p120gap, domain 1"/>
    <property type="match status" value="1"/>
</dbReference>
<dbReference type="OrthoDB" id="775356at2759"/>
<dbReference type="SMART" id="SM00323">
    <property type="entry name" value="RasGAP"/>
    <property type="match status" value="1"/>
</dbReference>
<dbReference type="EnsemblMetazoa" id="XM_014394990.2">
    <property type="protein sequence ID" value="XP_014250476.1"/>
    <property type="gene ID" value="LOC106667199"/>
</dbReference>
<keyword evidence="4" id="KW-1185">Reference proteome</keyword>
<dbReference type="OMA" id="CANKYYD"/>
<dbReference type="InterPro" id="IPR036872">
    <property type="entry name" value="CH_dom_sf"/>
</dbReference>
<name>A0A8I6THW9_CIMLE</name>
<dbReference type="PROSITE" id="PS50021">
    <property type="entry name" value="CH"/>
    <property type="match status" value="1"/>
</dbReference>
<dbReference type="InterPro" id="IPR008936">
    <property type="entry name" value="Rho_GTPase_activation_prot"/>
</dbReference>
<dbReference type="GeneID" id="106667199"/>
<evidence type="ECO:0000259" key="2">
    <source>
        <dbReference type="PROSITE" id="PS50021"/>
    </source>
</evidence>
<dbReference type="GO" id="GO:0005096">
    <property type="term" value="F:GTPase activator activity"/>
    <property type="evidence" value="ECO:0007669"/>
    <property type="project" value="TreeGrafter"/>
</dbReference>
<dbReference type="PANTHER" id="PTHR14149:SF14">
    <property type="entry name" value="CALPONIN-HOMOLOGY (CH) DOMAIN-CONTAINING PROTEIN"/>
    <property type="match status" value="1"/>
</dbReference>
<dbReference type="GO" id="GO:1903479">
    <property type="term" value="P:mitotic actomyosin contractile ring assembly actin filament organization"/>
    <property type="evidence" value="ECO:0007669"/>
    <property type="project" value="TreeGrafter"/>
</dbReference>
<dbReference type="Proteomes" id="UP000494040">
    <property type="component" value="Unassembled WGS sequence"/>
</dbReference>
<protein>
    <recommendedName>
        <fullName evidence="5">Ras GTPase-activating-like protein IQGAP1</fullName>
    </recommendedName>
</protein>
<dbReference type="Pfam" id="PF00307">
    <property type="entry name" value="CH"/>
    <property type="match status" value="1"/>
</dbReference>
<dbReference type="SUPFAM" id="SSF48350">
    <property type="entry name" value="GTPase activation domain, GAP"/>
    <property type="match status" value="1"/>
</dbReference>
<dbReference type="InterPro" id="IPR001936">
    <property type="entry name" value="RasGAP_dom"/>
</dbReference>
<dbReference type="InterPro" id="IPR000048">
    <property type="entry name" value="IQ_motif_EF-hand-BS"/>
</dbReference>
<dbReference type="Gene3D" id="1.10.418.10">
    <property type="entry name" value="Calponin-like domain"/>
    <property type="match status" value="1"/>
</dbReference>
<dbReference type="EnsemblMetazoa" id="XM_014394991.2">
    <property type="protein sequence ID" value="XP_014250477.1"/>
    <property type="gene ID" value="LOC106667199"/>
</dbReference>
<dbReference type="SUPFAM" id="SSF143885">
    <property type="entry name" value="RGC domain-like"/>
    <property type="match status" value="1"/>
</dbReference>
<dbReference type="GO" id="GO:0005938">
    <property type="term" value="C:cell cortex"/>
    <property type="evidence" value="ECO:0007669"/>
    <property type="project" value="TreeGrafter"/>
</dbReference>
<feature type="domain" description="Calponin-homology (CH)" evidence="2">
    <location>
        <begin position="14"/>
        <end position="130"/>
    </location>
</feature>
<dbReference type="Pfam" id="PF00616">
    <property type="entry name" value="RasGAP"/>
    <property type="match status" value="1"/>
</dbReference>
<dbReference type="RefSeq" id="XP_014250477.1">
    <property type="nucleotide sequence ID" value="XM_014394991.2"/>
</dbReference>